<dbReference type="EMBL" id="KN818449">
    <property type="protein sequence ID" value="KIL56083.1"/>
    <property type="molecule type" value="Genomic_DNA"/>
</dbReference>
<sequence>MRKPFRLLVGSSTNMFSSVLYKPSSCYNIWMPFEYITLNFLLCRAEKRRGKRSWKGVGLLEPESEMGSVVSTCSQWPETMEMY</sequence>
<proteinExistence type="predicted"/>
<organism evidence="1 2">
    <name type="scientific">Amanita muscaria (strain Koide BX008)</name>
    <dbReference type="NCBI Taxonomy" id="946122"/>
    <lineage>
        <taxon>Eukaryota</taxon>
        <taxon>Fungi</taxon>
        <taxon>Dikarya</taxon>
        <taxon>Basidiomycota</taxon>
        <taxon>Agaricomycotina</taxon>
        <taxon>Agaricomycetes</taxon>
        <taxon>Agaricomycetidae</taxon>
        <taxon>Agaricales</taxon>
        <taxon>Pluteineae</taxon>
        <taxon>Amanitaceae</taxon>
        <taxon>Amanita</taxon>
    </lineage>
</organism>
<dbReference type="Proteomes" id="UP000054549">
    <property type="component" value="Unassembled WGS sequence"/>
</dbReference>
<gene>
    <name evidence="1" type="ORF">M378DRAFT_541068</name>
</gene>
<dbReference type="InParanoid" id="A0A0C2WIY5"/>
<protein>
    <submittedName>
        <fullName evidence="1">Uncharacterized protein</fullName>
    </submittedName>
</protein>
<keyword evidence="2" id="KW-1185">Reference proteome</keyword>
<evidence type="ECO:0000313" key="1">
    <source>
        <dbReference type="EMBL" id="KIL56083.1"/>
    </source>
</evidence>
<accession>A0A0C2WIY5</accession>
<dbReference type="AlphaFoldDB" id="A0A0C2WIY5"/>
<dbReference type="HOGENOM" id="CLU_2542078_0_0_1"/>
<reference evidence="1 2" key="1">
    <citation type="submission" date="2014-04" db="EMBL/GenBank/DDBJ databases">
        <title>Evolutionary Origins and Diversification of the Mycorrhizal Mutualists.</title>
        <authorList>
            <consortium name="DOE Joint Genome Institute"/>
            <consortium name="Mycorrhizal Genomics Consortium"/>
            <person name="Kohler A."/>
            <person name="Kuo A."/>
            <person name="Nagy L.G."/>
            <person name="Floudas D."/>
            <person name="Copeland A."/>
            <person name="Barry K.W."/>
            <person name="Cichocki N."/>
            <person name="Veneault-Fourrey C."/>
            <person name="LaButti K."/>
            <person name="Lindquist E.A."/>
            <person name="Lipzen A."/>
            <person name="Lundell T."/>
            <person name="Morin E."/>
            <person name="Murat C."/>
            <person name="Riley R."/>
            <person name="Ohm R."/>
            <person name="Sun H."/>
            <person name="Tunlid A."/>
            <person name="Henrissat B."/>
            <person name="Grigoriev I.V."/>
            <person name="Hibbett D.S."/>
            <person name="Martin F."/>
        </authorList>
    </citation>
    <scope>NUCLEOTIDE SEQUENCE [LARGE SCALE GENOMIC DNA]</scope>
    <source>
        <strain evidence="1 2">Koide BX008</strain>
    </source>
</reference>
<name>A0A0C2WIY5_AMAMK</name>
<evidence type="ECO:0000313" key="2">
    <source>
        <dbReference type="Proteomes" id="UP000054549"/>
    </source>
</evidence>